<reference evidence="5 6" key="1">
    <citation type="submission" date="2018-05" db="EMBL/GenBank/DDBJ databases">
        <authorList>
            <person name="Lanie J.A."/>
            <person name="Ng W.-L."/>
            <person name="Kazmierczak K.M."/>
            <person name="Andrzejewski T.M."/>
            <person name="Davidsen T.M."/>
            <person name="Wayne K.J."/>
            <person name="Tettelin H."/>
            <person name="Glass J.I."/>
            <person name="Rusch D."/>
            <person name="Podicherti R."/>
            <person name="Tsui H.-C.T."/>
            <person name="Winkler M.E."/>
        </authorList>
    </citation>
    <scope>NUCLEOTIDE SEQUENCE [LARGE SCALE GENOMIC DNA]</scope>
    <source>
        <strain evidence="5 6">BUT-10</strain>
    </source>
</reference>
<dbReference type="Proteomes" id="UP000249524">
    <property type="component" value="Unassembled WGS sequence"/>
</dbReference>
<protein>
    <submittedName>
        <fullName evidence="5">TonB-dependent receptor</fullName>
    </submittedName>
</protein>
<dbReference type="Gene3D" id="2.170.130.10">
    <property type="entry name" value="TonB-dependent receptor, plug domain"/>
    <property type="match status" value="1"/>
</dbReference>
<evidence type="ECO:0000313" key="6">
    <source>
        <dbReference type="Proteomes" id="UP000249524"/>
    </source>
</evidence>
<organism evidence="5 6">
    <name type="scientific">Phenylobacterium kunshanense</name>
    <dbReference type="NCBI Taxonomy" id="1445034"/>
    <lineage>
        <taxon>Bacteria</taxon>
        <taxon>Pseudomonadati</taxon>
        <taxon>Pseudomonadota</taxon>
        <taxon>Alphaproteobacteria</taxon>
        <taxon>Caulobacterales</taxon>
        <taxon>Caulobacteraceae</taxon>
        <taxon>Phenylobacterium</taxon>
    </lineage>
</organism>
<comment type="subcellular location">
    <subcellularLocation>
        <location evidence="1">Cell outer membrane</location>
    </subcellularLocation>
</comment>
<dbReference type="PANTHER" id="PTHR47234">
    <property type="match status" value="1"/>
</dbReference>
<keyword evidence="3" id="KW-0998">Cell outer membrane</keyword>
<evidence type="ECO:0000256" key="2">
    <source>
        <dbReference type="ARBA" id="ARBA00023136"/>
    </source>
</evidence>
<feature type="compositionally biased region" description="Low complexity" evidence="4">
    <location>
        <begin position="622"/>
        <end position="634"/>
    </location>
</feature>
<evidence type="ECO:0000256" key="1">
    <source>
        <dbReference type="ARBA" id="ARBA00004442"/>
    </source>
</evidence>
<keyword evidence="2" id="KW-0472">Membrane</keyword>
<dbReference type="EMBL" id="QFYS01000004">
    <property type="protein sequence ID" value="RAK65624.1"/>
    <property type="molecule type" value="Genomic_DNA"/>
</dbReference>
<dbReference type="SUPFAM" id="SSF56935">
    <property type="entry name" value="Porins"/>
    <property type="match status" value="1"/>
</dbReference>
<gene>
    <name evidence="5" type="ORF">DJ019_11760</name>
</gene>
<dbReference type="InterPro" id="IPR037066">
    <property type="entry name" value="Plug_dom_sf"/>
</dbReference>
<feature type="compositionally biased region" description="Gly residues" evidence="4">
    <location>
        <begin position="655"/>
        <end position="665"/>
    </location>
</feature>
<feature type="region of interest" description="Disordered" evidence="4">
    <location>
        <begin position="1"/>
        <end position="21"/>
    </location>
</feature>
<comment type="caution">
    <text evidence="5">The sequence shown here is derived from an EMBL/GenBank/DDBJ whole genome shotgun (WGS) entry which is preliminary data.</text>
</comment>
<evidence type="ECO:0000313" key="5">
    <source>
        <dbReference type="EMBL" id="RAK65624.1"/>
    </source>
</evidence>
<evidence type="ECO:0000256" key="4">
    <source>
        <dbReference type="SAM" id="MobiDB-lite"/>
    </source>
</evidence>
<sequence>MFGAGMAHAQAGASARSPDPELDAEYEVDELVIEAAAQPRGSVIGDIPPEITLGPREIRSLGASSVADLLAALEPQLASGRGRGGGRPITLVNGARVSSFAEIRDLPPEAIVRVEILPEEVALRYGYRADQRVVNFVLRRRFNAVTTEVGLRVPTEGGRAAVDADVNSLRIQRDTRLQVDVKAARATSLLESERDLIDNSAATAGADLRPYRTLLPETSSLALNTVLARTLGEGVSMSLNGSLESTESRGMLGLGSTRVSVPAGSPYSPTGEALDVVRYDLARGALQRIGDGLSAHVGGSANGAVSGWRWTLTANADLGRTRSLTERGLGSDALQAAVNAGQADPFAPTPASLLVYRAPDRARSTVTSADAELLLNGTLAELPAGPLSAAFTIGAETLKSDSWSVRSGVRRDADLSRDVGRAKANLDLPLARRGGVLGRIGDLSLNANVAVDELSDFGTLTTFGGGVNWSPIEPVRIIASFTEEDGAPTVQQLGDPEIATPLVRVFDFTRGETVEVTQVSGGNPFLVADSRQVMKLGLTLRPLKDTDLVFRADYNRSRTEDLISAFPAATAEIEAAFPERFVRGADGRLLQVDVRPVNFARRDQEELRWGFNYSRPLRSTRGPGASQGPQQPAGDPAPPRPGGQAPTEGAERRAPGGGPVGRGFGGGRFGGGAIQFAAFHTWRLEDEILIRPGVPALDLLDGSALGQSGGEPRHQVDVQAGVSRNGLGARLTARWQEGTKVNGAAFGGQDLTFSDLTTVNLRLFADLGMQPFARGNRFLRGARVSLSVDNLFDERIRVRDAVGATPVSYQPDLVDPLGRTVRLSFRKVFF</sequence>
<dbReference type="PANTHER" id="PTHR47234:SF1">
    <property type="entry name" value="TONB-DEPENDENT RECEPTOR"/>
    <property type="match status" value="1"/>
</dbReference>
<accession>A0A328BI96</accession>
<dbReference type="Gene3D" id="2.40.170.20">
    <property type="entry name" value="TonB-dependent receptor, beta-barrel domain"/>
    <property type="match status" value="1"/>
</dbReference>
<keyword evidence="5" id="KW-0675">Receptor</keyword>
<name>A0A328BI96_9CAUL</name>
<dbReference type="InterPro" id="IPR036942">
    <property type="entry name" value="Beta-barrel_TonB_sf"/>
</dbReference>
<evidence type="ECO:0000256" key="3">
    <source>
        <dbReference type="ARBA" id="ARBA00023237"/>
    </source>
</evidence>
<dbReference type="GO" id="GO:0009279">
    <property type="term" value="C:cell outer membrane"/>
    <property type="evidence" value="ECO:0007669"/>
    <property type="project" value="UniProtKB-SubCell"/>
</dbReference>
<feature type="region of interest" description="Disordered" evidence="4">
    <location>
        <begin position="613"/>
        <end position="665"/>
    </location>
</feature>
<dbReference type="AlphaFoldDB" id="A0A328BI96"/>
<proteinExistence type="predicted"/>
<feature type="compositionally biased region" description="Low complexity" evidence="4">
    <location>
        <begin position="1"/>
        <end position="15"/>
    </location>
</feature>
<keyword evidence="6" id="KW-1185">Reference proteome</keyword>